<keyword evidence="13 16" id="KW-0234">DNA repair</keyword>
<dbReference type="InterPro" id="IPR054690">
    <property type="entry name" value="DNA_polI_exonuclease"/>
</dbReference>
<feature type="domain" description="3'-5' exonuclease" evidence="18">
    <location>
        <begin position="326"/>
        <end position="505"/>
    </location>
</feature>
<organism evidence="21 22">
    <name type="scientific">Pseudonocardia eucalypti</name>
    <dbReference type="NCBI Taxonomy" id="648755"/>
    <lineage>
        <taxon>Bacteria</taxon>
        <taxon>Bacillati</taxon>
        <taxon>Actinomycetota</taxon>
        <taxon>Actinomycetes</taxon>
        <taxon>Pseudonocardiales</taxon>
        <taxon>Pseudonocardiaceae</taxon>
        <taxon>Pseudonocardia</taxon>
    </lineage>
</organism>
<dbReference type="CDD" id="cd06140">
    <property type="entry name" value="DNA_polA_I_Bacillus_like_exo"/>
    <property type="match status" value="1"/>
</dbReference>
<keyword evidence="6 16" id="KW-0235">DNA replication</keyword>
<keyword evidence="22" id="KW-1185">Reference proteome</keyword>
<dbReference type="EMBL" id="BAABJP010000008">
    <property type="protein sequence ID" value="GAA5154162.1"/>
    <property type="molecule type" value="Genomic_DNA"/>
</dbReference>
<keyword evidence="12 16" id="KW-0238">DNA-binding</keyword>
<dbReference type="PANTHER" id="PTHR10133">
    <property type="entry name" value="DNA POLYMERASE I"/>
    <property type="match status" value="1"/>
</dbReference>
<feature type="domain" description="5'-3' exonuclease" evidence="19">
    <location>
        <begin position="25"/>
        <end position="285"/>
    </location>
</feature>
<dbReference type="NCBIfam" id="NF004397">
    <property type="entry name" value="PRK05755.1"/>
    <property type="match status" value="1"/>
</dbReference>
<evidence type="ECO:0000256" key="1">
    <source>
        <dbReference type="ARBA" id="ARBA00007705"/>
    </source>
</evidence>
<protein>
    <recommendedName>
        <fullName evidence="3 15">DNA polymerase I</fullName>
        <ecNumber evidence="2 15">2.7.7.7</ecNumber>
    </recommendedName>
</protein>
<dbReference type="SUPFAM" id="SSF56672">
    <property type="entry name" value="DNA/RNA polymerases"/>
    <property type="match status" value="1"/>
</dbReference>
<dbReference type="InterPro" id="IPR036279">
    <property type="entry name" value="5-3_exonuclease_C_sf"/>
</dbReference>
<dbReference type="Gene3D" id="3.30.420.10">
    <property type="entry name" value="Ribonuclease H-like superfamily/Ribonuclease H"/>
    <property type="match status" value="1"/>
</dbReference>
<dbReference type="Gene3D" id="3.30.70.370">
    <property type="match status" value="1"/>
</dbReference>
<comment type="caution">
    <text evidence="21">The sequence shown here is derived from an EMBL/GenBank/DDBJ whole genome shotgun (WGS) entry which is preliminary data.</text>
</comment>
<sequence length="916" mass="99582">MTATTATSATDAGTPTSTDQGQAERRLLLLDGHSLAYRAFYALPAENFRTQTGQTTNAVYGFTSMLINLLRDEQPTHLAVAFDVSRRTFRSEAFAEYKANRTSTPDDFRGQVELIREVLNALAVPSMAVEGYEADDIIATLTTQAVDAGYRVEICTGDRDAFQLVGDAVTVLYPKRGVSDLARVDPAEVNTRYGLSPAQYPDFAALRGDPSDNLPSIPGVGEKTAAKWIREFGSLAELTDRVDEVKGKAGDALRANLANVTLNRQLTELVREVPLELAPDDLAVRAWDRDAVHRLFDELEFRVLRERLFATLASAEPEAESGFEVQGGPLAPGELGDWLAEHAADGRRVGLAFHGNVGSWLGRDVDGIALAGADGHGGYVDVTALTPEDEAALGEWLADPTRPKAAHDVKGALHALRLRGWTVAGLTSDTALAAYLVRPGQRSFDLADLALRYLRRELRAEGDPEDGQLSLLGGVEEADQQRAQAEILRAHAVGELADALDLELGKLGGAKLLQELELPLLGVLADLERAGIAVDGDLLAALEADFAAQVKQAAQDAYSQIGKEINLGSPKQLQVVLFDELGMPKTKRTKTGYTTDADALQSLFEQTQHPFLSHLLLHRDATRLKVTVDGLLKSIDDDGRIHTTYSQTIAATGRLSSTEPNLQNVPIRTAAGRRIRETFVVGGGYAELLTADYSQIEMRIMAHLSKDEALVEAFRSHHDFHAETAAKVFGVNAAEVSVEQRAKIKAMNYGLAYGLSAFGLSGQLRISTEEARGLMDGYFETFGGVRDYLRSVVDQARKDGYTETMLGRRRYLPDLTSDNRQRREMAERMALNAPIQGSAADIIKVAMLRVHGALAEAGLRSRMLLQVHDELVLEVAEGERDAVRELVCDQMGAAHELSVPLEVSVGFGRSWDDAAH</sequence>
<evidence type="ECO:0000256" key="15">
    <source>
        <dbReference type="NCBIfam" id="TIGR00593"/>
    </source>
</evidence>
<evidence type="ECO:0000256" key="9">
    <source>
        <dbReference type="ARBA" id="ARBA00022801"/>
    </source>
</evidence>
<evidence type="ECO:0000256" key="11">
    <source>
        <dbReference type="ARBA" id="ARBA00022932"/>
    </source>
</evidence>
<feature type="domain" description="DNA-directed DNA polymerase family A palm" evidence="20">
    <location>
        <begin position="672"/>
        <end position="879"/>
    </location>
</feature>
<evidence type="ECO:0000256" key="12">
    <source>
        <dbReference type="ARBA" id="ARBA00023125"/>
    </source>
</evidence>
<dbReference type="SUPFAM" id="SSF88723">
    <property type="entry name" value="PIN domain-like"/>
    <property type="match status" value="1"/>
</dbReference>
<evidence type="ECO:0000313" key="22">
    <source>
        <dbReference type="Proteomes" id="UP001428817"/>
    </source>
</evidence>
<evidence type="ECO:0000256" key="3">
    <source>
        <dbReference type="ARBA" id="ARBA00020311"/>
    </source>
</evidence>
<reference evidence="22" key="1">
    <citation type="journal article" date="2019" name="Int. J. Syst. Evol. Microbiol.">
        <title>The Global Catalogue of Microorganisms (GCM) 10K type strain sequencing project: providing services to taxonomists for standard genome sequencing and annotation.</title>
        <authorList>
            <consortium name="The Broad Institute Genomics Platform"/>
            <consortium name="The Broad Institute Genome Sequencing Center for Infectious Disease"/>
            <person name="Wu L."/>
            <person name="Ma J."/>
        </authorList>
    </citation>
    <scope>NUCLEOTIDE SEQUENCE [LARGE SCALE GENOMIC DNA]</scope>
    <source>
        <strain evidence="22">JCM 18303</strain>
    </source>
</reference>
<dbReference type="InterPro" id="IPR020046">
    <property type="entry name" value="5-3_exonucl_a-hlix_arch_N"/>
</dbReference>
<dbReference type="PRINTS" id="PR00868">
    <property type="entry name" value="DNAPOLI"/>
</dbReference>
<dbReference type="InterPro" id="IPR008918">
    <property type="entry name" value="HhH2"/>
</dbReference>
<dbReference type="InterPro" id="IPR018320">
    <property type="entry name" value="DNA_polymerase_1"/>
</dbReference>
<dbReference type="InterPro" id="IPR001098">
    <property type="entry name" value="DNA-dir_DNA_pol_A_palm_dom"/>
</dbReference>
<accession>A0ABP9PY40</accession>
<dbReference type="InterPro" id="IPR002421">
    <property type="entry name" value="5-3_exonuclease"/>
</dbReference>
<gene>
    <name evidence="16 21" type="primary">polA</name>
    <name evidence="21" type="ORF">GCM10023321_25570</name>
</gene>
<dbReference type="InterPro" id="IPR020045">
    <property type="entry name" value="DNA_polI_H3TH"/>
</dbReference>
<dbReference type="CDD" id="cd09898">
    <property type="entry name" value="H3TH_53EXO"/>
    <property type="match status" value="1"/>
</dbReference>
<dbReference type="PANTHER" id="PTHR10133:SF27">
    <property type="entry name" value="DNA POLYMERASE NU"/>
    <property type="match status" value="1"/>
</dbReference>
<dbReference type="InterPro" id="IPR002298">
    <property type="entry name" value="DNA_polymerase_A"/>
</dbReference>
<keyword evidence="4 16" id="KW-0808">Transferase</keyword>
<dbReference type="Gene3D" id="1.10.150.20">
    <property type="entry name" value="5' to 3' exonuclease, C-terminal subdomain"/>
    <property type="match status" value="2"/>
</dbReference>
<dbReference type="CDD" id="cd08637">
    <property type="entry name" value="DNA_pol_A_pol_I_C"/>
    <property type="match status" value="1"/>
</dbReference>
<dbReference type="Pfam" id="PF01367">
    <property type="entry name" value="5_3_exonuc"/>
    <property type="match status" value="1"/>
</dbReference>
<comment type="similarity">
    <text evidence="1 16">Belongs to the DNA polymerase type-A family.</text>
</comment>
<feature type="region of interest" description="Disordered" evidence="17">
    <location>
        <begin position="1"/>
        <end position="22"/>
    </location>
</feature>
<evidence type="ECO:0000256" key="17">
    <source>
        <dbReference type="SAM" id="MobiDB-lite"/>
    </source>
</evidence>
<feature type="compositionally biased region" description="Low complexity" evidence="17">
    <location>
        <begin position="1"/>
        <end position="19"/>
    </location>
</feature>
<dbReference type="InterPro" id="IPR036397">
    <property type="entry name" value="RNaseH_sf"/>
</dbReference>
<evidence type="ECO:0000256" key="16">
    <source>
        <dbReference type="RuleBase" id="RU004460"/>
    </source>
</evidence>
<dbReference type="SUPFAM" id="SSF53098">
    <property type="entry name" value="Ribonuclease H-like"/>
    <property type="match status" value="1"/>
</dbReference>
<comment type="catalytic activity">
    <reaction evidence="14 16">
        <text>DNA(n) + a 2'-deoxyribonucleoside 5'-triphosphate = DNA(n+1) + diphosphate</text>
        <dbReference type="Rhea" id="RHEA:22508"/>
        <dbReference type="Rhea" id="RHEA-COMP:17339"/>
        <dbReference type="Rhea" id="RHEA-COMP:17340"/>
        <dbReference type="ChEBI" id="CHEBI:33019"/>
        <dbReference type="ChEBI" id="CHEBI:61560"/>
        <dbReference type="ChEBI" id="CHEBI:173112"/>
        <dbReference type="EC" id="2.7.7.7"/>
    </reaction>
</comment>
<evidence type="ECO:0000256" key="7">
    <source>
        <dbReference type="ARBA" id="ARBA00022722"/>
    </source>
</evidence>
<dbReference type="InterPro" id="IPR002562">
    <property type="entry name" value="3'-5'_exonuclease_dom"/>
</dbReference>
<dbReference type="SMART" id="SM00482">
    <property type="entry name" value="POLAc"/>
    <property type="match status" value="1"/>
</dbReference>
<dbReference type="Proteomes" id="UP001428817">
    <property type="component" value="Unassembled WGS sequence"/>
</dbReference>
<evidence type="ECO:0000256" key="4">
    <source>
        <dbReference type="ARBA" id="ARBA00022679"/>
    </source>
</evidence>
<evidence type="ECO:0000259" key="18">
    <source>
        <dbReference type="SMART" id="SM00474"/>
    </source>
</evidence>
<dbReference type="SUPFAM" id="SSF47807">
    <property type="entry name" value="5' to 3' exonuclease, C-terminal subdomain"/>
    <property type="match status" value="1"/>
</dbReference>
<keyword evidence="8 16" id="KW-0227">DNA damage</keyword>
<evidence type="ECO:0000256" key="13">
    <source>
        <dbReference type="ARBA" id="ARBA00023204"/>
    </source>
</evidence>
<dbReference type="Pfam" id="PF22619">
    <property type="entry name" value="DNA_polI_exo1"/>
    <property type="match status" value="1"/>
</dbReference>
<proteinExistence type="inferred from homology"/>
<dbReference type="EC" id="2.7.7.7" evidence="2 15"/>
<keyword evidence="5 16" id="KW-0548">Nucleotidyltransferase</keyword>
<evidence type="ECO:0000256" key="5">
    <source>
        <dbReference type="ARBA" id="ARBA00022695"/>
    </source>
</evidence>
<evidence type="ECO:0000256" key="10">
    <source>
        <dbReference type="ARBA" id="ARBA00022839"/>
    </source>
</evidence>
<evidence type="ECO:0000256" key="8">
    <source>
        <dbReference type="ARBA" id="ARBA00022763"/>
    </source>
</evidence>
<evidence type="ECO:0000313" key="21">
    <source>
        <dbReference type="EMBL" id="GAA5154162.1"/>
    </source>
</evidence>
<dbReference type="SMART" id="SM00279">
    <property type="entry name" value="HhH2"/>
    <property type="match status" value="1"/>
</dbReference>
<keyword evidence="9" id="KW-0378">Hydrolase</keyword>
<evidence type="ECO:0000256" key="6">
    <source>
        <dbReference type="ARBA" id="ARBA00022705"/>
    </source>
</evidence>
<dbReference type="NCBIfam" id="TIGR00593">
    <property type="entry name" value="pola"/>
    <property type="match status" value="1"/>
</dbReference>
<dbReference type="InterPro" id="IPR012337">
    <property type="entry name" value="RNaseH-like_sf"/>
</dbReference>
<dbReference type="SMART" id="SM00474">
    <property type="entry name" value="35EXOc"/>
    <property type="match status" value="1"/>
</dbReference>
<keyword evidence="11 16" id="KW-0239">DNA-directed DNA polymerase</keyword>
<evidence type="ECO:0000256" key="14">
    <source>
        <dbReference type="ARBA" id="ARBA00049244"/>
    </source>
</evidence>
<dbReference type="InterPro" id="IPR043502">
    <property type="entry name" value="DNA/RNA_pol_sf"/>
</dbReference>
<dbReference type="Gene3D" id="1.20.1060.10">
    <property type="entry name" value="Taq DNA Polymerase, Chain T, domain 4"/>
    <property type="match status" value="1"/>
</dbReference>
<dbReference type="InterPro" id="IPR029060">
    <property type="entry name" value="PIN-like_dom_sf"/>
</dbReference>
<dbReference type="Pfam" id="PF00476">
    <property type="entry name" value="DNA_pol_A"/>
    <property type="match status" value="1"/>
</dbReference>
<dbReference type="Pfam" id="PF02739">
    <property type="entry name" value="5_3_exonuc_N"/>
    <property type="match status" value="1"/>
</dbReference>
<evidence type="ECO:0000259" key="19">
    <source>
        <dbReference type="SMART" id="SM00475"/>
    </source>
</evidence>
<keyword evidence="10" id="KW-0269">Exonuclease</keyword>
<dbReference type="CDD" id="cd09859">
    <property type="entry name" value="PIN_53EXO"/>
    <property type="match status" value="1"/>
</dbReference>
<evidence type="ECO:0000256" key="2">
    <source>
        <dbReference type="ARBA" id="ARBA00012417"/>
    </source>
</evidence>
<dbReference type="Gene3D" id="3.40.50.1010">
    <property type="entry name" value="5'-nuclease"/>
    <property type="match status" value="1"/>
</dbReference>
<keyword evidence="7" id="KW-0540">Nuclease</keyword>
<name>A0ABP9PY40_9PSEU</name>
<evidence type="ECO:0000259" key="20">
    <source>
        <dbReference type="SMART" id="SM00482"/>
    </source>
</evidence>
<dbReference type="SMART" id="SM00475">
    <property type="entry name" value="53EXOc"/>
    <property type="match status" value="1"/>
</dbReference>